<dbReference type="PANTHER" id="PTHR43744:SF9">
    <property type="entry name" value="POLYGALACTURONAN_RHAMNOGALACTURONAN TRANSPORT SYSTEM PERMEASE PROTEIN YTCP"/>
    <property type="match status" value="1"/>
</dbReference>
<feature type="transmembrane region" description="Helical" evidence="7">
    <location>
        <begin position="260"/>
        <end position="279"/>
    </location>
</feature>
<feature type="domain" description="ABC transmembrane type-1" evidence="8">
    <location>
        <begin position="75"/>
        <end position="276"/>
    </location>
</feature>
<evidence type="ECO:0000313" key="9">
    <source>
        <dbReference type="EMBL" id="RAV09212.1"/>
    </source>
</evidence>
<dbReference type="AlphaFoldDB" id="A0A329LQ07"/>
<name>A0A329LQ07_9BACL</name>
<comment type="caution">
    <text evidence="9">The sequence shown here is derived from an EMBL/GenBank/DDBJ whole genome shotgun (WGS) entry which is preliminary data.</text>
</comment>
<evidence type="ECO:0000256" key="6">
    <source>
        <dbReference type="ARBA" id="ARBA00023136"/>
    </source>
</evidence>
<dbReference type="OrthoDB" id="9810086at2"/>
<evidence type="ECO:0000256" key="4">
    <source>
        <dbReference type="ARBA" id="ARBA00022692"/>
    </source>
</evidence>
<dbReference type="GO" id="GO:0005886">
    <property type="term" value="C:plasma membrane"/>
    <property type="evidence" value="ECO:0007669"/>
    <property type="project" value="UniProtKB-SubCell"/>
</dbReference>
<keyword evidence="3" id="KW-1003">Cell membrane</keyword>
<gene>
    <name evidence="9" type="ORF">DQG23_39985</name>
</gene>
<dbReference type="SUPFAM" id="SSF161098">
    <property type="entry name" value="MetI-like"/>
    <property type="match status" value="1"/>
</dbReference>
<keyword evidence="6 7" id="KW-0472">Membrane</keyword>
<feature type="transmembrane region" description="Helical" evidence="7">
    <location>
        <begin position="113"/>
        <end position="131"/>
    </location>
</feature>
<reference evidence="9 10" key="1">
    <citation type="journal article" date="2009" name="Int. J. Syst. Evol. Microbiol.">
        <title>Paenibacillus contaminans sp. nov., isolated from a contaminated laboratory plate.</title>
        <authorList>
            <person name="Chou J.H."/>
            <person name="Lee J.H."/>
            <person name="Lin M.C."/>
            <person name="Chang P.S."/>
            <person name="Arun A.B."/>
            <person name="Young C.C."/>
            <person name="Chen W.M."/>
        </authorList>
    </citation>
    <scope>NUCLEOTIDE SEQUENCE [LARGE SCALE GENOMIC DNA]</scope>
    <source>
        <strain evidence="9 10">CKOBP-6</strain>
    </source>
</reference>
<feature type="transmembrane region" description="Helical" evidence="7">
    <location>
        <begin position="12"/>
        <end position="32"/>
    </location>
</feature>
<feature type="transmembrane region" description="Helical" evidence="7">
    <location>
        <begin position="143"/>
        <end position="164"/>
    </location>
</feature>
<protein>
    <submittedName>
        <fullName evidence="9">Carbohydrate ABC transporter permease</fullName>
    </submittedName>
</protein>
<dbReference type="RefSeq" id="WP_113036645.1">
    <property type="nucleotide sequence ID" value="NZ_QMFB01000052.1"/>
</dbReference>
<dbReference type="InterPro" id="IPR000515">
    <property type="entry name" value="MetI-like"/>
</dbReference>
<dbReference type="InterPro" id="IPR035906">
    <property type="entry name" value="MetI-like_sf"/>
</dbReference>
<accession>A0A329LQ07</accession>
<evidence type="ECO:0000313" key="10">
    <source>
        <dbReference type="Proteomes" id="UP000250369"/>
    </source>
</evidence>
<dbReference type="Proteomes" id="UP000250369">
    <property type="component" value="Unassembled WGS sequence"/>
</dbReference>
<organism evidence="9 10">
    <name type="scientific">Paenibacillus contaminans</name>
    <dbReference type="NCBI Taxonomy" id="450362"/>
    <lineage>
        <taxon>Bacteria</taxon>
        <taxon>Bacillati</taxon>
        <taxon>Bacillota</taxon>
        <taxon>Bacilli</taxon>
        <taxon>Bacillales</taxon>
        <taxon>Paenibacillaceae</taxon>
        <taxon>Paenibacillus</taxon>
    </lineage>
</organism>
<dbReference type="EMBL" id="QMFB01000052">
    <property type="protein sequence ID" value="RAV09212.1"/>
    <property type="molecule type" value="Genomic_DNA"/>
</dbReference>
<proteinExistence type="predicted"/>
<sequence>MTPNNSPSRIVFLVFNYTWLTIVACLCLFPIVNVLAISFSSASAATAGKVTLWPVDFTTNAYEYVMRNDAFVKALIVSIKRVVLGVSLQMLLIVLLAYPLSKEANKFRFRTSYVWYFYITILFGGGLIPTYMTLQKTGLIDTIGALIIPSAVPVFSVVILLNFFRGLPKELEEAAFMDGAGHFTILFKIFIPLSKAALATLLLFSIVGHWNSWFDGLIYINRPENYPLQSYLQSVVIMGNDTALTALDDEMLATLSDRTLHAAQIFLGALPILLIYPFLQRYFMQGIVLGSVKE</sequence>
<keyword evidence="2" id="KW-0813">Transport</keyword>
<evidence type="ECO:0000256" key="1">
    <source>
        <dbReference type="ARBA" id="ARBA00004651"/>
    </source>
</evidence>
<dbReference type="Gene3D" id="1.10.3720.10">
    <property type="entry name" value="MetI-like"/>
    <property type="match status" value="1"/>
</dbReference>
<dbReference type="CDD" id="cd06261">
    <property type="entry name" value="TM_PBP2"/>
    <property type="match status" value="1"/>
</dbReference>
<evidence type="ECO:0000256" key="3">
    <source>
        <dbReference type="ARBA" id="ARBA00022475"/>
    </source>
</evidence>
<evidence type="ECO:0000259" key="8">
    <source>
        <dbReference type="PROSITE" id="PS50928"/>
    </source>
</evidence>
<keyword evidence="4 7" id="KW-0812">Transmembrane</keyword>
<comment type="subcellular location">
    <subcellularLocation>
        <location evidence="1">Cell membrane</location>
        <topology evidence="1">Multi-pass membrane protein</topology>
    </subcellularLocation>
</comment>
<keyword evidence="5 7" id="KW-1133">Transmembrane helix</keyword>
<dbReference type="GO" id="GO:0055085">
    <property type="term" value="P:transmembrane transport"/>
    <property type="evidence" value="ECO:0007669"/>
    <property type="project" value="InterPro"/>
</dbReference>
<evidence type="ECO:0000256" key="5">
    <source>
        <dbReference type="ARBA" id="ARBA00022989"/>
    </source>
</evidence>
<dbReference type="PROSITE" id="PS50928">
    <property type="entry name" value="ABC_TM1"/>
    <property type="match status" value="1"/>
</dbReference>
<evidence type="ECO:0000256" key="7">
    <source>
        <dbReference type="SAM" id="Phobius"/>
    </source>
</evidence>
<keyword evidence="10" id="KW-1185">Reference proteome</keyword>
<dbReference type="PANTHER" id="PTHR43744">
    <property type="entry name" value="ABC TRANSPORTER PERMEASE PROTEIN MG189-RELATED-RELATED"/>
    <property type="match status" value="1"/>
</dbReference>
<feature type="transmembrane region" description="Helical" evidence="7">
    <location>
        <begin position="185"/>
        <end position="207"/>
    </location>
</feature>
<evidence type="ECO:0000256" key="2">
    <source>
        <dbReference type="ARBA" id="ARBA00022448"/>
    </source>
</evidence>
<feature type="transmembrane region" description="Helical" evidence="7">
    <location>
        <begin position="82"/>
        <end position="101"/>
    </location>
</feature>